<dbReference type="RefSeq" id="WP_259625181.1">
    <property type="nucleotide sequence ID" value="NZ_JANYMP010000011.1"/>
</dbReference>
<dbReference type="GO" id="GO:0006950">
    <property type="term" value="P:response to stress"/>
    <property type="evidence" value="ECO:0007669"/>
    <property type="project" value="TreeGrafter"/>
</dbReference>
<dbReference type="Pfam" id="PF12802">
    <property type="entry name" value="MarR_2"/>
    <property type="match status" value="1"/>
</dbReference>
<dbReference type="Proteomes" id="UP001141259">
    <property type="component" value="Unassembled WGS sequence"/>
</dbReference>
<dbReference type="GO" id="GO:0003700">
    <property type="term" value="F:DNA-binding transcription factor activity"/>
    <property type="evidence" value="ECO:0007669"/>
    <property type="project" value="InterPro"/>
</dbReference>
<evidence type="ECO:0000259" key="1">
    <source>
        <dbReference type="PROSITE" id="PS50995"/>
    </source>
</evidence>
<dbReference type="Gene3D" id="1.10.10.10">
    <property type="entry name" value="Winged helix-like DNA-binding domain superfamily/Winged helix DNA-binding domain"/>
    <property type="match status" value="1"/>
</dbReference>
<dbReference type="PROSITE" id="PS50995">
    <property type="entry name" value="HTH_MARR_2"/>
    <property type="match status" value="1"/>
</dbReference>
<dbReference type="PANTHER" id="PTHR33164">
    <property type="entry name" value="TRANSCRIPTIONAL REGULATOR, MARR FAMILY"/>
    <property type="match status" value="1"/>
</dbReference>
<dbReference type="EMBL" id="JANYMP010000011">
    <property type="protein sequence ID" value="MCS7479675.1"/>
    <property type="molecule type" value="Genomic_DNA"/>
</dbReference>
<organism evidence="2 3">
    <name type="scientific">Umezawaea endophytica</name>
    <dbReference type="NCBI Taxonomy" id="1654476"/>
    <lineage>
        <taxon>Bacteria</taxon>
        <taxon>Bacillati</taxon>
        <taxon>Actinomycetota</taxon>
        <taxon>Actinomycetes</taxon>
        <taxon>Pseudonocardiales</taxon>
        <taxon>Pseudonocardiaceae</taxon>
        <taxon>Umezawaea</taxon>
    </lineage>
</organism>
<dbReference type="PANTHER" id="PTHR33164:SF43">
    <property type="entry name" value="HTH-TYPE TRANSCRIPTIONAL REPRESSOR YETL"/>
    <property type="match status" value="1"/>
</dbReference>
<sequence length="156" mass="17538">MTEPTDALLAWLYAHQGVEASQAAMSERMEAVAGCSLLEHSALYRLKMNGGRLRMLDLSDLLAVSPSGVTRLVERLVKRGWVAREQPPGNRRLVHAVLTEEGRRMVENTTAAVYRDTVAATFSDHLNDRDIADLKRIGRKLLEAHNRWDAQRFATE</sequence>
<dbReference type="SMART" id="SM00347">
    <property type="entry name" value="HTH_MARR"/>
    <property type="match status" value="1"/>
</dbReference>
<reference evidence="2" key="1">
    <citation type="submission" date="2022-08" db="EMBL/GenBank/DDBJ databases">
        <authorList>
            <person name="Tistechok S."/>
            <person name="Samborskyy M."/>
            <person name="Roman I."/>
        </authorList>
    </citation>
    <scope>NUCLEOTIDE SEQUENCE</scope>
    <source>
        <strain evidence="2">DSM 103496</strain>
    </source>
</reference>
<protein>
    <submittedName>
        <fullName evidence="2">MarR family transcriptional regulator</fullName>
    </submittedName>
</protein>
<dbReference type="InterPro" id="IPR000835">
    <property type="entry name" value="HTH_MarR-typ"/>
</dbReference>
<dbReference type="PRINTS" id="PR00598">
    <property type="entry name" value="HTHMARR"/>
</dbReference>
<evidence type="ECO:0000313" key="3">
    <source>
        <dbReference type="Proteomes" id="UP001141259"/>
    </source>
</evidence>
<dbReference type="InterPro" id="IPR036388">
    <property type="entry name" value="WH-like_DNA-bd_sf"/>
</dbReference>
<evidence type="ECO:0000313" key="2">
    <source>
        <dbReference type="EMBL" id="MCS7479675.1"/>
    </source>
</evidence>
<keyword evidence="3" id="KW-1185">Reference proteome</keyword>
<gene>
    <name evidence="2" type="ORF">NZH93_22675</name>
</gene>
<dbReference type="AlphaFoldDB" id="A0A9X2VNC2"/>
<accession>A0A9X2VNC2</accession>
<comment type="caution">
    <text evidence="2">The sequence shown here is derived from an EMBL/GenBank/DDBJ whole genome shotgun (WGS) entry which is preliminary data.</text>
</comment>
<dbReference type="InterPro" id="IPR039422">
    <property type="entry name" value="MarR/SlyA-like"/>
</dbReference>
<feature type="domain" description="HTH marR-type" evidence="1">
    <location>
        <begin position="1"/>
        <end position="143"/>
    </location>
</feature>
<feature type="non-terminal residue" evidence="2">
    <location>
        <position position="156"/>
    </location>
</feature>
<name>A0A9X2VNC2_9PSEU</name>
<dbReference type="InterPro" id="IPR036390">
    <property type="entry name" value="WH_DNA-bd_sf"/>
</dbReference>
<dbReference type="SUPFAM" id="SSF46785">
    <property type="entry name" value="Winged helix' DNA-binding domain"/>
    <property type="match status" value="1"/>
</dbReference>
<proteinExistence type="predicted"/>